<reference evidence="1" key="1">
    <citation type="submission" date="2018-05" db="EMBL/GenBank/DDBJ databases">
        <authorList>
            <person name="Lanie J.A."/>
            <person name="Ng W.-L."/>
            <person name="Kazmierczak K.M."/>
            <person name="Andrzejewski T.M."/>
            <person name="Davidsen T.M."/>
            <person name="Wayne K.J."/>
            <person name="Tettelin H."/>
            <person name="Glass J.I."/>
            <person name="Rusch D."/>
            <person name="Podicherti R."/>
            <person name="Tsui H.-C.T."/>
            <person name="Winkler M.E."/>
        </authorList>
    </citation>
    <scope>NUCLEOTIDE SEQUENCE</scope>
</reference>
<protein>
    <submittedName>
        <fullName evidence="1">Uncharacterized protein</fullName>
    </submittedName>
</protein>
<gene>
    <name evidence="1" type="ORF">METZ01_LOCUS218756</name>
</gene>
<dbReference type="Pfam" id="PF14100">
    <property type="entry name" value="DUF6807"/>
    <property type="match status" value="1"/>
</dbReference>
<proteinExistence type="predicted"/>
<name>A0A382FTG6_9ZZZZ</name>
<sequence>VHANDANLWGGGWYLPEKGRYEDVRGTHGVQRHDGFDEVDSRDGVARVRERVSWLDGADKVIATERRAWDFEPCDGGYRWRIETAIKATGGPLTLGATRAEARYSGLQLRLGPPFGTVEAPAIFHCSEGRTGHEEIRKKQAVWVSAAGVGGGMIALFDHPKNPRHPNRWHTRENQFGTAPLMDGDQILAEGETLRLHYRFLVLDDPVGAERLHGEFADFSVDMREEA</sequence>
<accession>A0A382FTG6</accession>
<feature type="non-terminal residue" evidence="1">
    <location>
        <position position="1"/>
    </location>
</feature>
<organism evidence="1">
    <name type="scientific">marine metagenome</name>
    <dbReference type="NCBI Taxonomy" id="408172"/>
    <lineage>
        <taxon>unclassified sequences</taxon>
        <taxon>metagenomes</taxon>
        <taxon>ecological metagenomes</taxon>
    </lineage>
</organism>
<evidence type="ECO:0000313" key="1">
    <source>
        <dbReference type="EMBL" id="SVB65902.1"/>
    </source>
</evidence>
<dbReference type="EMBL" id="UINC01051576">
    <property type="protein sequence ID" value="SVB65902.1"/>
    <property type="molecule type" value="Genomic_DNA"/>
</dbReference>
<dbReference type="InterPro" id="IPR029475">
    <property type="entry name" value="DUF6807"/>
</dbReference>
<dbReference type="AlphaFoldDB" id="A0A382FTG6"/>